<reference evidence="2" key="1">
    <citation type="submission" date="2019-08" db="EMBL/GenBank/DDBJ databases">
        <authorList>
            <person name="Kucharzyk K."/>
            <person name="Murdoch R.W."/>
            <person name="Higgins S."/>
            <person name="Loffler F."/>
        </authorList>
    </citation>
    <scope>NUCLEOTIDE SEQUENCE</scope>
</reference>
<sequence>MVWKHGIENKSGRSYVKKAYHEIEQKIARARDRYLYIPDTKDMPSGGGFAGAEDSSRHKRAAGRDERSCVLRPAEM</sequence>
<dbReference type="AlphaFoldDB" id="A0A645IQP7"/>
<protein>
    <submittedName>
        <fullName evidence="2">Uncharacterized protein</fullName>
    </submittedName>
</protein>
<comment type="caution">
    <text evidence="2">The sequence shown here is derived from an EMBL/GenBank/DDBJ whole genome shotgun (WGS) entry which is preliminary data.</text>
</comment>
<evidence type="ECO:0000313" key="2">
    <source>
        <dbReference type="EMBL" id="MPN52659.1"/>
    </source>
</evidence>
<dbReference type="EMBL" id="VSSQ01118981">
    <property type="protein sequence ID" value="MPN52659.1"/>
    <property type="molecule type" value="Genomic_DNA"/>
</dbReference>
<feature type="region of interest" description="Disordered" evidence="1">
    <location>
        <begin position="45"/>
        <end position="76"/>
    </location>
</feature>
<accession>A0A645IQP7</accession>
<organism evidence="2">
    <name type="scientific">bioreactor metagenome</name>
    <dbReference type="NCBI Taxonomy" id="1076179"/>
    <lineage>
        <taxon>unclassified sequences</taxon>
        <taxon>metagenomes</taxon>
        <taxon>ecological metagenomes</taxon>
    </lineage>
</organism>
<proteinExistence type="predicted"/>
<gene>
    <name evidence="2" type="ORF">SDC9_200321</name>
</gene>
<evidence type="ECO:0000256" key="1">
    <source>
        <dbReference type="SAM" id="MobiDB-lite"/>
    </source>
</evidence>
<feature type="compositionally biased region" description="Basic and acidic residues" evidence="1">
    <location>
        <begin position="62"/>
        <end position="76"/>
    </location>
</feature>
<name>A0A645IQP7_9ZZZZ</name>